<proteinExistence type="predicted"/>
<dbReference type="AlphaFoldDB" id="A0A0C9WYV4"/>
<dbReference type="Proteomes" id="UP000054477">
    <property type="component" value="Unassembled WGS sequence"/>
</dbReference>
<accession>A0A0C9WYV4</accession>
<protein>
    <submittedName>
        <fullName evidence="1">Uncharacterized protein</fullName>
    </submittedName>
</protein>
<dbReference type="HOGENOM" id="CLU_033651_1_1_1"/>
<name>A0A0C9WYV4_9AGAR</name>
<reference evidence="2" key="2">
    <citation type="submission" date="2015-01" db="EMBL/GenBank/DDBJ databases">
        <title>Evolutionary Origins and Diversification of the Mycorrhizal Mutualists.</title>
        <authorList>
            <consortium name="DOE Joint Genome Institute"/>
            <consortium name="Mycorrhizal Genomics Consortium"/>
            <person name="Kohler A."/>
            <person name="Kuo A."/>
            <person name="Nagy L.G."/>
            <person name="Floudas D."/>
            <person name="Copeland A."/>
            <person name="Barry K.W."/>
            <person name="Cichocki N."/>
            <person name="Veneault-Fourrey C."/>
            <person name="LaButti K."/>
            <person name="Lindquist E.A."/>
            <person name="Lipzen A."/>
            <person name="Lundell T."/>
            <person name="Morin E."/>
            <person name="Murat C."/>
            <person name="Riley R."/>
            <person name="Ohm R."/>
            <person name="Sun H."/>
            <person name="Tunlid A."/>
            <person name="Henrissat B."/>
            <person name="Grigoriev I.V."/>
            <person name="Hibbett D.S."/>
            <person name="Martin F."/>
        </authorList>
    </citation>
    <scope>NUCLEOTIDE SEQUENCE [LARGE SCALE GENOMIC DNA]</scope>
    <source>
        <strain evidence="2">LaAM-08-1</strain>
    </source>
</reference>
<reference evidence="1 2" key="1">
    <citation type="submission" date="2014-04" db="EMBL/GenBank/DDBJ databases">
        <authorList>
            <consortium name="DOE Joint Genome Institute"/>
            <person name="Kuo A."/>
            <person name="Kohler A."/>
            <person name="Nagy L.G."/>
            <person name="Floudas D."/>
            <person name="Copeland A."/>
            <person name="Barry K.W."/>
            <person name="Cichocki N."/>
            <person name="Veneault-Fourrey C."/>
            <person name="LaButti K."/>
            <person name="Lindquist E.A."/>
            <person name="Lipzen A."/>
            <person name="Lundell T."/>
            <person name="Morin E."/>
            <person name="Murat C."/>
            <person name="Sun H."/>
            <person name="Tunlid A."/>
            <person name="Henrissat B."/>
            <person name="Grigoriev I.V."/>
            <person name="Hibbett D.S."/>
            <person name="Martin F."/>
            <person name="Nordberg H.P."/>
            <person name="Cantor M.N."/>
            <person name="Hua S.X."/>
        </authorList>
    </citation>
    <scope>NUCLEOTIDE SEQUENCE [LARGE SCALE GENOMIC DNA]</scope>
    <source>
        <strain evidence="1 2">LaAM-08-1</strain>
    </source>
</reference>
<evidence type="ECO:0000313" key="1">
    <source>
        <dbReference type="EMBL" id="KIJ94173.1"/>
    </source>
</evidence>
<sequence length="233" mass="25524">MIVKISGAKGPSYVYYRLYTKHAALEPINPLCYDYRFISRVSSKSVTPPHTAASLKRHLCSCEGFKATEKCDLYRSLFEKTPVEDSTRIQLRGTNGPGPGISESQPMALVIDAEKRLSGKSMIAQVAAPKWQGKQRHIHYRVYNESGETASTRSFNENDVSLGRVNVLRVPLPHTAASLKTYLAKVEGVMDRHTQLFEDEGGNATFEDGDSIALLSGACPGILDDAPSSDLCA</sequence>
<dbReference type="EMBL" id="KN838806">
    <property type="protein sequence ID" value="KIJ94173.1"/>
    <property type="molecule type" value="Genomic_DNA"/>
</dbReference>
<dbReference type="OrthoDB" id="2995174at2759"/>
<evidence type="ECO:0000313" key="2">
    <source>
        <dbReference type="Proteomes" id="UP000054477"/>
    </source>
</evidence>
<keyword evidence="2" id="KW-1185">Reference proteome</keyword>
<gene>
    <name evidence="1" type="ORF">K443DRAFT_12337</name>
</gene>
<organism evidence="1 2">
    <name type="scientific">Laccaria amethystina LaAM-08-1</name>
    <dbReference type="NCBI Taxonomy" id="1095629"/>
    <lineage>
        <taxon>Eukaryota</taxon>
        <taxon>Fungi</taxon>
        <taxon>Dikarya</taxon>
        <taxon>Basidiomycota</taxon>
        <taxon>Agaricomycotina</taxon>
        <taxon>Agaricomycetes</taxon>
        <taxon>Agaricomycetidae</taxon>
        <taxon>Agaricales</taxon>
        <taxon>Agaricineae</taxon>
        <taxon>Hydnangiaceae</taxon>
        <taxon>Laccaria</taxon>
    </lineage>
</organism>